<reference evidence="1 2" key="2">
    <citation type="journal article" date="2012" name="PLoS Pathog.">
        <title>Diverse lifestyles and strategies of plant pathogenesis encoded in the genomes of eighteen Dothideomycetes fungi.</title>
        <authorList>
            <person name="Ohm R.A."/>
            <person name="Feau N."/>
            <person name="Henrissat B."/>
            <person name="Schoch C.L."/>
            <person name="Horwitz B.A."/>
            <person name="Barry K.W."/>
            <person name="Condon B.J."/>
            <person name="Copeland A.C."/>
            <person name="Dhillon B."/>
            <person name="Glaser F."/>
            <person name="Hesse C.N."/>
            <person name="Kosti I."/>
            <person name="LaButti K."/>
            <person name="Lindquist E.A."/>
            <person name="Lucas S."/>
            <person name="Salamov A.A."/>
            <person name="Bradshaw R.E."/>
            <person name="Ciuffetti L."/>
            <person name="Hamelin R.C."/>
            <person name="Kema G.H.J."/>
            <person name="Lawrence C."/>
            <person name="Scott J.A."/>
            <person name="Spatafora J.W."/>
            <person name="Turgeon B.G."/>
            <person name="de Wit P.J.G.M."/>
            <person name="Zhong S."/>
            <person name="Goodwin S.B."/>
            <person name="Grigoriev I.V."/>
        </authorList>
    </citation>
    <scope>NUCLEOTIDE SEQUENCE [LARGE SCALE GENOMIC DNA]</scope>
    <source>
        <strain evidence="2">NZE10 / CBS 128990</strain>
    </source>
</reference>
<evidence type="ECO:0000313" key="1">
    <source>
        <dbReference type="EMBL" id="EME41883.1"/>
    </source>
</evidence>
<proteinExistence type="predicted"/>
<organism evidence="1 2">
    <name type="scientific">Dothistroma septosporum (strain NZE10 / CBS 128990)</name>
    <name type="common">Red band needle blight fungus</name>
    <name type="synonym">Mycosphaerella pini</name>
    <dbReference type="NCBI Taxonomy" id="675120"/>
    <lineage>
        <taxon>Eukaryota</taxon>
        <taxon>Fungi</taxon>
        <taxon>Dikarya</taxon>
        <taxon>Ascomycota</taxon>
        <taxon>Pezizomycotina</taxon>
        <taxon>Dothideomycetes</taxon>
        <taxon>Dothideomycetidae</taxon>
        <taxon>Mycosphaerellales</taxon>
        <taxon>Mycosphaerellaceae</taxon>
        <taxon>Dothistroma</taxon>
    </lineage>
</organism>
<dbReference type="EMBL" id="KB446542">
    <property type="protein sequence ID" value="EME41883.1"/>
    <property type="molecule type" value="Genomic_DNA"/>
</dbReference>
<keyword evidence="2" id="KW-1185">Reference proteome</keyword>
<reference evidence="2" key="1">
    <citation type="journal article" date="2012" name="PLoS Genet.">
        <title>The genomes of the fungal plant pathogens Cladosporium fulvum and Dothistroma septosporum reveal adaptation to different hosts and lifestyles but also signatures of common ancestry.</title>
        <authorList>
            <person name="de Wit P.J.G.M."/>
            <person name="van der Burgt A."/>
            <person name="Oekmen B."/>
            <person name="Stergiopoulos I."/>
            <person name="Abd-Elsalam K.A."/>
            <person name="Aerts A.L."/>
            <person name="Bahkali A.H."/>
            <person name="Beenen H.G."/>
            <person name="Chettri P."/>
            <person name="Cox M.P."/>
            <person name="Datema E."/>
            <person name="de Vries R.P."/>
            <person name="Dhillon B."/>
            <person name="Ganley A.R."/>
            <person name="Griffiths S.A."/>
            <person name="Guo Y."/>
            <person name="Hamelin R.C."/>
            <person name="Henrissat B."/>
            <person name="Kabir M.S."/>
            <person name="Jashni M.K."/>
            <person name="Kema G."/>
            <person name="Klaubauf S."/>
            <person name="Lapidus A."/>
            <person name="Levasseur A."/>
            <person name="Lindquist E."/>
            <person name="Mehrabi R."/>
            <person name="Ohm R.A."/>
            <person name="Owen T.J."/>
            <person name="Salamov A."/>
            <person name="Schwelm A."/>
            <person name="Schijlen E."/>
            <person name="Sun H."/>
            <person name="van den Burg H.A."/>
            <person name="van Ham R.C.H.J."/>
            <person name="Zhang S."/>
            <person name="Goodwin S.B."/>
            <person name="Grigoriev I.V."/>
            <person name="Collemare J."/>
            <person name="Bradshaw R.E."/>
        </authorList>
    </citation>
    <scope>NUCLEOTIDE SEQUENCE [LARGE SCALE GENOMIC DNA]</scope>
    <source>
        <strain evidence="2">NZE10 / CBS 128990</strain>
    </source>
</reference>
<sequence>MQPTDARIETMAHRHLVLDHSVIRAGRRQTSLARRRTCRISPNMAFGRMSDQIISWQSSCLDHDMMAAWSAAAYHPGLLWLRPLRPATMRGAAQAHHRFRVSRIVLTGAMH</sequence>
<name>N1PGY5_DOTSN</name>
<dbReference type="AlphaFoldDB" id="N1PGY5"/>
<dbReference type="Proteomes" id="UP000016933">
    <property type="component" value="Unassembled WGS sequence"/>
</dbReference>
<protein>
    <submittedName>
        <fullName evidence="1">Uncharacterized protein</fullName>
    </submittedName>
</protein>
<gene>
    <name evidence="1" type="ORF">DOTSEDRAFT_74066</name>
</gene>
<dbReference type="HOGENOM" id="CLU_2158308_0_0_1"/>
<evidence type="ECO:0000313" key="2">
    <source>
        <dbReference type="Proteomes" id="UP000016933"/>
    </source>
</evidence>
<accession>N1PGY5</accession>